<dbReference type="PANTHER" id="PTHR22950:SF458">
    <property type="entry name" value="SODIUM-COUPLED NEUTRAL AMINO ACID TRANSPORTER 11-RELATED"/>
    <property type="match status" value="1"/>
</dbReference>
<evidence type="ECO:0000256" key="1">
    <source>
        <dbReference type="ARBA" id="ARBA00004141"/>
    </source>
</evidence>
<evidence type="ECO:0000256" key="8">
    <source>
        <dbReference type="SAM" id="Phobius"/>
    </source>
</evidence>
<evidence type="ECO:0000256" key="6">
    <source>
        <dbReference type="ARBA" id="ARBA00022989"/>
    </source>
</evidence>
<dbReference type="GO" id="GO:0016020">
    <property type="term" value="C:membrane"/>
    <property type="evidence" value="ECO:0007669"/>
    <property type="project" value="UniProtKB-SubCell"/>
</dbReference>
<evidence type="ECO:0000256" key="4">
    <source>
        <dbReference type="ARBA" id="ARBA00022692"/>
    </source>
</evidence>
<evidence type="ECO:0000256" key="5">
    <source>
        <dbReference type="ARBA" id="ARBA00022970"/>
    </source>
</evidence>
<evidence type="ECO:0000256" key="3">
    <source>
        <dbReference type="ARBA" id="ARBA00022448"/>
    </source>
</evidence>
<dbReference type="Pfam" id="PF01490">
    <property type="entry name" value="Aa_trans"/>
    <property type="match status" value="1"/>
</dbReference>
<keyword evidence="5" id="KW-0029">Amino-acid transport</keyword>
<keyword evidence="7 8" id="KW-0472">Membrane</keyword>
<dbReference type="EMBL" id="HBGW01003909">
    <property type="protein sequence ID" value="CAD9492013.1"/>
    <property type="molecule type" value="Transcribed_RNA"/>
</dbReference>
<accession>A0A6U6GJV6</accession>
<feature type="transmembrane region" description="Helical" evidence="8">
    <location>
        <begin position="99"/>
        <end position="121"/>
    </location>
</feature>
<feature type="transmembrane region" description="Helical" evidence="8">
    <location>
        <begin position="374"/>
        <end position="394"/>
    </location>
</feature>
<dbReference type="GO" id="GO:0015179">
    <property type="term" value="F:L-amino acid transmembrane transporter activity"/>
    <property type="evidence" value="ECO:0007669"/>
    <property type="project" value="TreeGrafter"/>
</dbReference>
<dbReference type="AlphaFoldDB" id="A0A6U6GJV6"/>
<reference evidence="10" key="1">
    <citation type="submission" date="2021-01" db="EMBL/GenBank/DDBJ databases">
        <authorList>
            <person name="Corre E."/>
            <person name="Pelletier E."/>
            <person name="Niang G."/>
            <person name="Scheremetjew M."/>
            <person name="Finn R."/>
            <person name="Kale V."/>
            <person name="Holt S."/>
            <person name="Cochrane G."/>
            <person name="Meng A."/>
            <person name="Brown T."/>
            <person name="Cohen L."/>
        </authorList>
    </citation>
    <scope>NUCLEOTIDE SEQUENCE</scope>
    <source>
        <strain evidence="10">RCC3387</strain>
    </source>
</reference>
<evidence type="ECO:0000256" key="7">
    <source>
        <dbReference type="ARBA" id="ARBA00023136"/>
    </source>
</evidence>
<feature type="transmembrane region" description="Helical" evidence="8">
    <location>
        <begin position="406"/>
        <end position="424"/>
    </location>
</feature>
<feature type="transmembrane region" description="Helical" evidence="8">
    <location>
        <begin position="293"/>
        <end position="310"/>
    </location>
</feature>
<comment type="subcellular location">
    <subcellularLocation>
        <location evidence="1">Membrane</location>
        <topology evidence="1">Multi-pass membrane protein</topology>
    </subcellularLocation>
</comment>
<protein>
    <recommendedName>
        <fullName evidence="9">Amino acid transporter transmembrane domain-containing protein</fullName>
    </recommendedName>
</protein>
<evidence type="ECO:0000259" key="9">
    <source>
        <dbReference type="Pfam" id="PF01490"/>
    </source>
</evidence>
<feature type="transmembrane region" description="Helical" evidence="8">
    <location>
        <begin position="54"/>
        <end position="78"/>
    </location>
</feature>
<proteinExistence type="inferred from homology"/>
<evidence type="ECO:0000256" key="2">
    <source>
        <dbReference type="ARBA" id="ARBA00008066"/>
    </source>
</evidence>
<feature type="transmembrane region" description="Helical" evidence="8">
    <location>
        <begin position="344"/>
        <end position="362"/>
    </location>
</feature>
<keyword evidence="6 8" id="KW-1133">Transmembrane helix</keyword>
<evidence type="ECO:0000313" key="10">
    <source>
        <dbReference type="EMBL" id="CAD9492013.1"/>
    </source>
</evidence>
<organism evidence="10">
    <name type="scientific">Zooxanthella nutricula</name>
    <dbReference type="NCBI Taxonomy" id="1333877"/>
    <lineage>
        <taxon>Eukaryota</taxon>
        <taxon>Sar</taxon>
        <taxon>Alveolata</taxon>
        <taxon>Dinophyceae</taxon>
        <taxon>Peridiniales</taxon>
        <taxon>Peridiniales incertae sedis</taxon>
        <taxon>Zooxanthella</taxon>
    </lineage>
</organism>
<dbReference type="PANTHER" id="PTHR22950">
    <property type="entry name" value="AMINO ACID TRANSPORTER"/>
    <property type="match status" value="1"/>
</dbReference>
<keyword evidence="4 8" id="KW-0812">Transmembrane</keyword>
<name>A0A6U6GJV6_9DINO</name>
<keyword evidence="3" id="KW-0813">Transport</keyword>
<comment type="similarity">
    <text evidence="2">Belongs to the amino acid/polyamine transporter 2 family.</text>
</comment>
<feature type="transmembrane region" description="Helical" evidence="8">
    <location>
        <begin position="254"/>
        <end position="273"/>
    </location>
</feature>
<gene>
    <name evidence="10" type="ORF">BRAN1462_LOCUS2593</name>
</gene>
<sequence length="433" mass="46889">MDFTSGRLIECDGSASPAVGRGTAGVARSVFNFTTLVVGGGLLGWPNSFKMCGWLGGVCCLFVCCLFSETTMCLLVNLGIKCGTFSYEETCSAIWGRGGYYVITITCYLMDFGVLVTYWVALGDLVAPLAHEAFGTSDRTRIKLGLAAIMLGPSYLRNLGKIPGWSLANYGLIIFGSVSMLCMVFLPATADFARDHIEPIGESISPGFGEAVKVGMWPSLGTLAFTFCNHDSVFMIFSNLKDGTWQRWALTCKLAMWPVVLLMILTGLPMYFVLGEKVASDITTSFPNTGFMLAVRGALTVSVAMTWIYLQQVARKYLHSLVMPLLLRRALTPSESYNLTVPELLCFTTFQFSVTLVLGISTEDLGLPMALTGVFAMSLAAFIIPPCLLLTSVLRGDDVGYGRVAQAYFCMVLLFGLTSCTLGAESTLSARYD</sequence>
<feature type="transmembrane region" description="Helical" evidence="8">
    <location>
        <begin position="167"/>
        <end position="186"/>
    </location>
</feature>
<dbReference type="InterPro" id="IPR013057">
    <property type="entry name" value="AA_transpt_TM"/>
</dbReference>
<feature type="domain" description="Amino acid transporter transmembrane" evidence="9">
    <location>
        <begin position="23"/>
        <end position="407"/>
    </location>
</feature>